<keyword evidence="1" id="KW-0812">Transmembrane</keyword>
<keyword evidence="3" id="KW-0808">Transferase</keyword>
<evidence type="ECO:0000259" key="2">
    <source>
        <dbReference type="Pfam" id="PF14501"/>
    </source>
</evidence>
<dbReference type="InterPro" id="IPR032834">
    <property type="entry name" value="NatK-like_C"/>
</dbReference>
<dbReference type="PANTHER" id="PTHR40448:SF1">
    <property type="entry name" value="TWO-COMPONENT SENSOR HISTIDINE KINASE"/>
    <property type="match status" value="1"/>
</dbReference>
<dbReference type="AlphaFoldDB" id="B6G235"/>
<keyword evidence="3" id="KW-0418">Kinase</keyword>
<dbReference type="eggNOG" id="COG0642">
    <property type="taxonomic scope" value="Bacteria"/>
</dbReference>
<dbReference type="PANTHER" id="PTHR40448">
    <property type="entry name" value="TWO-COMPONENT SENSOR HISTIDINE KINASE"/>
    <property type="match status" value="1"/>
</dbReference>
<evidence type="ECO:0000313" key="3">
    <source>
        <dbReference type="EMBL" id="EEA84179.1"/>
    </source>
</evidence>
<proteinExistence type="predicted"/>
<name>B6G235_PEPHT</name>
<reference evidence="3 4" key="2">
    <citation type="submission" date="2008-10" db="EMBL/GenBank/DDBJ databases">
        <title>Draft genome sequence of Clostridium hiranonis (DSM 13275).</title>
        <authorList>
            <person name="Sudarsanam P."/>
            <person name="Ley R."/>
            <person name="Guruge J."/>
            <person name="Turnbaugh P.J."/>
            <person name="Mahowald M."/>
            <person name="Liep D."/>
            <person name="Gordon J."/>
        </authorList>
    </citation>
    <scope>NUCLEOTIDE SEQUENCE [LARGE SCALE GENOMIC DNA]</scope>
    <source>
        <strain evidence="3 4">DSM 13275</strain>
    </source>
</reference>
<feature type="domain" description="Sensor histidine kinase NatK-like C-terminal" evidence="2">
    <location>
        <begin position="343"/>
        <end position="447"/>
    </location>
</feature>
<feature type="transmembrane region" description="Helical" evidence="1">
    <location>
        <begin position="66"/>
        <end position="85"/>
    </location>
</feature>
<organism evidence="3 4">
    <name type="scientific">Peptacetobacter hiranonis (strain DSM 13275 / JCM 10541 / KCTC 15199 / TO-931)</name>
    <name type="common">Clostridium hiranonis</name>
    <dbReference type="NCBI Taxonomy" id="500633"/>
    <lineage>
        <taxon>Bacteria</taxon>
        <taxon>Bacillati</taxon>
        <taxon>Bacillota</taxon>
        <taxon>Clostridia</taxon>
        <taxon>Peptostreptococcales</taxon>
        <taxon>Peptostreptococcaceae</taxon>
        <taxon>Peptacetobacter</taxon>
    </lineage>
</organism>
<feature type="transmembrane region" description="Helical" evidence="1">
    <location>
        <begin position="141"/>
        <end position="160"/>
    </location>
</feature>
<evidence type="ECO:0000256" key="1">
    <source>
        <dbReference type="SAM" id="Phobius"/>
    </source>
</evidence>
<gene>
    <name evidence="3" type="ORF">CLOHIR_02197</name>
</gene>
<dbReference type="Pfam" id="PF14501">
    <property type="entry name" value="HATPase_c_5"/>
    <property type="match status" value="1"/>
</dbReference>
<dbReference type="GO" id="GO:0042802">
    <property type="term" value="F:identical protein binding"/>
    <property type="evidence" value="ECO:0007669"/>
    <property type="project" value="TreeGrafter"/>
</dbReference>
<dbReference type="Proteomes" id="UP000003178">
    <property type="component" value="Unassembled WGS sequence"/>
</dbReference>
<feature type="transmembrane region" description="Helical" evidence="1">
    <location>
        <begin position="172"/>
        <end position="197"/>
    </location>
</feature>
<keyword evidence="4" id="KW-1185">Reference proteome</keyword>
<comment type="caution">
    <text evidence="3">The sequence shown here is derived from an EMBL/GenBank/DDBJ whole genome shotgun (WGS) entry which is preliminary data.</text>
</comment>
<sequence length="450" mass="52301">MGVINIGHHNFWIIYNYFQFVIYFLILKVDMDLTEDRKKSKAFGWISIFVITFLLQYLLYEYLNQNSFVFLINTAIYMIYAIINYSTPKKRLFIKTISFFAIVELFIKEIADKLSTKINVIIENGIVVNTRATWLTDYESLVISILITVFSVIIYEYIINARKNDEKISIPIVLLLILNTFIIIAIFKMISIVIMGVGNHLEYGILIIFMILISDIFIIMTMKSIVKDYKIKNENKILRESVDKEVKNYIASSRENQKVREMYHDIKNHIICIDELYKSGNSELAGEYIQKIEGSLKKYESVRNEFNTGHIISDSILKNKKSMCDEYGINFECKVDFSRYDFLDMADFCTILSNLLDNAIEACLHVEHSDRYIKISNSIVNNFSLLIVENSKENEIKKDGSKILTSKKDKSIHGIGIDNVRSCVEKYNGDMKIDYDESSFKVRIMIPIAV</sequence>
<dbReference type="EMBL" id="ABWP01000086">
    <property type="protein sequence ID" value="EEA84179.1"/>
    <property type="molecule type" value="Genomic_DNA"/>
</dbReference>
<dbReference type="InterPro" id="IPR036890">
    <property type="entry name" value="HATPase_C_sf"/>
</dbReference>
<dbReference type="HOGENOM" id="CLU_020211_13_1_9"/>
<dbReference type="STRING" id="500633.CLOHIR_02197"/>
<accession>B6G235</accession>
<evidence type="ECO:0000313" key="4">
    <source>
        <dbReference type="Proteomes" id="UP000003178"/>
    </source>
</evidence>
<protein>
    <submittedName>
        <fullName evidence="3">Putative sensor histidine kinase VirS</fullName>
    </submittedName>
</protein>
<dbReference type="SUPFAM" id="SSF55874">
    <property type="entry name" value="ATPase domain of HSP90 chaperone/DNA topoisomerase II/histidine kinase"/>
    <property type="match status" value="1"/>
</dbReference>
<reference evidence="3 4" key="1">
    <citation type="submission" date="2008-09" db="EMBL/GenBank/DDBJ databases">
        <authorList>
            <person name="Fulton L."/>
            <person name="Clifton S."/>
            <person name="Fulton B."/>
            <person name="Xu J."/>
            <person name="Minx P."/>
            <person name="Pepin K.H."/>
            <person name="Johnson M."/>
            <person name="Thiruvilangam P."/>
            <person name="Bhonagiri V."/>
            <person name="Nash W.E."/>
            <person name="Mardis E.R."/>
            <person name="Wilson R.K."/>
        </authorList>
    </citation>
    <scope>NUCLEOTIDE SEQUENCE [LARGE SCALE GENOMIC DNA]</scope>
    <source>
        <strain evidence="3 4">DSM 13275</strain>
    </source>
</reference>
<dbReference type="Gene3D" id="3.30.565.10">
    <property type="entry name" value="Histidine kinase-like ATPase, C-terminal domain"/>
    <property type="match status" value="1"/>
</dbReference>
<feature type="transmembrane region" description="Helical" evidence="1">
    <location>
        <begin position="203"/>
        <end position="222"/>
    </location>
</feature>
<feature type="transmembrane region" description="Helical" evidence="1">
    <location>
        <begin position="12"/>
        <end position="30"/>
    </location>
</feature>
<keyword evidence="1" id="KW-1133">Transmembrane helix</keyword>
<feature type="transmembrane region" description="Helical" evidence="1">
    <location>
        <begin position="42"/>
        <end position="60"/>
    </location>
</feature>
<dbReference type="GO" id="GO:0016301">
    <property type="term" value="F:kinase activity"/>
    <property type="evidence" value="ECO:0007669"/>
    <property type="project" value="UniProtKB-KW"/>
</dbReference>
<keyword evidence="1" id="KW-0472">Membrane</keyword>
<dbReference type="CDD" id="cd16935">
    <property type="entry name" value="HATPase_AgrC-ComD-like"/>
    <property type="match status" value="1"/>
</dbReference>